<dbReference type="InterPro" id="IPR000212">
    <property type="entry name" value="DNA_helicase_UvrD/REP"/>
</dbReference>
<evidence type="ECO:0000256" key="2">
    <source>
        <dbReference type="ARBA" id="ARBA00022801"/>
    </source>
</evidence>
<dbReference type="EC" id="5.6.2.4" evidence="7"/>
<dbReference type="GO" id="GO:0005524">
    <property type="term" value="F:ATP binding"/>
    <property type="evidence" value="ECO:0007669"/>
    <property type="project" value="UniProtKB-UniRule"/>
</dbReference>
<evidence type="ECO:0000256" key="3">
    <source>
        <dbReference type="ARBA" id="ARBA00022806"/>
    </source>
</evidence>
<keyword evidence="13" id="KW-1185">Reference proteome</keyword>
<sequence length="799" mass="89626">MTVDGFVELVVRVLGATRRPNPEQHACLACNPAVPLLIAAGPGSGKTAVLILRALRHVLVDRVLPERIMITTFTRKAAKEIRTRLIEWGTPLLEALLADRAGPLDADYRAFLRQVDINRFVTGTLDSLCEEALSGARGPGERLPVLVEAFAANQLLARRGEIYKTAERLGQPFLDYLGLYTNTGDPPETLGDMTRVVRMLVDRLVQDEVDLAEYVKPGPHQAARQAVHDIFKRYTESLRSSHQMDFPTLERVFLERLRADRVPDLVSHLGVLLVDEYQDTNPLQEHIYLELARRTGAALTVVGDDDQSLYRFRGATIELFRDFQARVANALGGPAPRLLYLTDNYRSTPEIVSFLNGFIQNDPDFASARIQPPKPMIRANQPSGGVPVLGMFRNNAEERAVDLADFLNQVFRQGGRPADARLAEPIRPSPHGGDLGDAVFLSHTVSEFRRGFRGTPPSERLPWLLRQNLEKQGILCFNPRGRALKDIPEVGRALGLVLECLDAAEPGNEQGRIVADTPLTHAARSVFLRWRQDARALLATLPPAVIPRGESLQEVVARWQRFARHGQGVGTEWPLLDVLYNLLPWMPAFQDDPEHQVYLEAVSRAAAQATAFSRHRSLIFREEPHRTRSIRAVIQDVLAPIADDLVEVDEDIMPSVPRGRLNLMTIHQAKGLEFPLVIVDIASDFLSNHPKQRFRRFPDEPSPVTRLEDDLASCTPIGPLRTARTAIQRSFEDLIRLYYVAYSRPQSVLLLVGCLPCLRYNTTIPHVATFWRRDGTWPWRKPLSGQRPSMADHLPITLL</sequence>
<gene>
    <name evidence="11" type="primary">pcrA</name>
    <name evidence="11" type="ordered locus">STAUR_1698</name>
    <name evidence="12" type="ORF">STIAU_3791</name>
</gene>
<dbReference type="GO" id="GO:0043138">
    <property type="term" value="F:3'-5' DNA helicase activity"/>
    <property type="evidence" value="ECO:0007669"/>
    <property type="project" value="UniProtKB-EC"/>
</dbReference>
<name>Q096D0_STIAD</name>
<evidence type="ECO:0000313" key="13">
    <source>
        <dbReference type="Proteomes" id="UP000001351"/>
    </source>
</evidence>
<dbReference type="Proteomes" id="UP000001351">
    <property type="component" value="Chromosome"/>
</dbReference>
<dbReference type="KEGG" id="sur:STAUR_1698"/>
<dbReference type="PATRIC" id="fig|378806.16.peg.6864"/>
<accession>Q096D0</accession>
<dbReference type="AlphaFoldDB" id="Q096D0"/>
<dbReference type="PANTHER" id="PTHR11070:SF45">
    <property type="entry name" value="DNA 3'-5' HELICASE"/>
    <property type="match status" value="1"/>
</dbReference>
<dbReference type="InterPro" id="IPR014017">
    <property type="entry name" value="DNA_helicase_UvrD-like_C"/>
</dbReference>
<dbReference type="EMBL" id="AAMD01000030">
    <property type="protein sequence ID" value="EAU67624.1"/>
    <property type="molecule type" value="Genomic_DNA"/>
</dbReference>
<dbReference type="RefSeq" id="WP_002612873.1">
    <property type="nucleotide sequence ID" value="NZ_AAMD01000030.1"/>
</dbReference>
<dbReference type="Pfam" id="PF13361">
    <property type="entry name" value="UvrD_C"/>
    <property type="match status" value="1"/>
</dbReference>
<dbReference type="Proteomes" id="UP000032702">
    <property type="component" value="Unassembled WGS sequence"/>
</dbReference>
<comment type="catalytic activity">
    <reaction evidence="8">
        <text>ATP + H2O = ADP + phosphate + H(+)</text>
        <dbReference type="Rhea" id="RHEA:13065"/>
        <dbReference type="ChEBI" id="CHEBI:15377"/>
        <dbReference type="ChEBI" id="CHEBI:15378"/>
        <dbReference type="ChEBI" id="CHEBI:30616"/>
        <dbReference type="ChEBI" id="CHEBI:43474"/>
        <dbReference type="ChEBI" id="CHEBI:456216"/>
        <dbReference type="EC" id="5.6.2.4"/>
    </reaction>
</comment>
<evidence type="ECO:0000259" key="10">
    <source>
        <dbReference type="PROSITE" id="PS51198"/>
    </source>
</evidence>
<feature type="binding site" evidence="9">
    <location>
        <begin position="40"/>
        <end position="47"/>
    </location>
    <ligand>
        <name>ATP</name>
        <dbReference type="ChEBI" id="CHEBI:30616"/>
    </ligand>
</feature>
<dbReference type="PROSITE" id="PS51198">
    <property type="entry name" value="UVRD_HELICASE_ATP_BIND"/>
    <property type="match status" value="1"/>
</dbReference>
<keyword evidence="3 9" id="KW-0347">Helicase</keyword>
<evidence type="ECO:0000256" key="6">
    <source>
        <dbReference type="ARBA" id="ARBA00034617"/>
    </source>
</evidence>
<dbReference type="SUPFAM" id="SSF52540">
    <property type="entry name" value="P-loop containing nucleoside triphosphate hydrolases"/>
    <property type="match status" value="1"/>
</dbReference>
<keyword evidence="1 9" id="KW-0547">Nucleotide-binding</keyword>
<organism evidence="12 14">
    <name type="scientific">Stigmatella aurantiaca (strain DW4/3-1)</name>
    <dbReference type="NCBI Taxonomy" id="378806"/>
    <lineage>
        <taxon>Bacteria</taxon>
        <taxon>Pseudomonadati</taxon>
        <taxon>Myxococcota</taxon>
        <taxon>Myxococcia</taxon>
        <taxon>Myxococcales</taxon>
        <taxon>Cystobacterineae</taxon>
        <taxon>Archangiaceae</taxon>
        <taxon>Stigmatella</taxon>
    </lineage>
</organism>
<comment type="catalytic activity">
    <reaction evidence="6">
        <text>Couples ATP hydrolysis with the unwinding of duplex DNA by translocating in the 3'-5' direction.</text>
        <dbReference type="EC" id="5.6.2.4"/>
    </reaction>
</comment>
<dbReference type="EMBL" id="CP002271">
    <property type="protein sequence ID" value="ADO69502.1"/>
    <property type="molecule type" value="Genomic_DNA"/>
</dbReference>
<evidence type="ECO:0000313" key="12">
    <source>
        <dbReference type="EMBL" id="EAU67624.1"/>
    </source>
</evidence>
<feature type="domain" description="UvrD-like helicase ATP-binding" evidence="10">
    <location>
        <begin position="19"/>
        <end position="348"/>
    </location>
</feature>
<reference evidence="11 13" key="2">
    <citation type="journal article" date="2011" name="Mol. Biol. Evol.">
        <title>Comparative genomic analysis of fruiting body formation in Myxococcales.</title>
        <authorList>
            <person name="Huntley S."/>
            <person name="Hamann N."/>
            <person name="Wegener-Feldbrugge S."/>
            <person name="Treuner-Lange A."/>
            <person name="Kube M."/>
            <person name="Reinhardt R."/>
            <person name="Klages S."/>
            <person name="Muller R."/>
            <person name="Ronning C.M."/>
            <person name="Nierman W.C."/>
            <person name="Sogaard-Andersen L."/>
        </authorList>
    </citation>
    <scope>NUCLEOTIDE SEQUENCE [LARGE SCALE GENOMIC DNA]</scope>
    <source>
        <strain evidence="11 13">DW4/3-1</strain>
    </source>
</reference>
<keyword evidence="4 9" id="KW-0067">ATP-binding</keyword>
<reference evidence="12 14" key="1">
    <citation type="submission" date="2006-04" db="EMBL/GenBank/DDBJ databases">
        <authorList>
            <person name="Nierman W.C."/>
        </authorList>
    </citation>
    <scope>NUCLEOTIDE SEQUENCE [LARGE SCALE GENOMIC DNA]</scope>
    <source>
        <strain evidence="12 14">DW4/3-1</strain>
    </source>
</reference>
<dbReference type="Gene3D" id="3.40.50.300">
    <property type="entry name" value="P-loop containing nucleotide triphosphate hydrolases"/>
    <property type="match status" value="3"/>
</dbReference>
<dbReference type="PANTHER" id="PTHR11070">
    <property type="entry name" value="UVRD / RECB / PCRA DNA HELICASE FAMILY MEMBER"/>
    <property type="match status" value="1"/>
</dbReference>
<dbReference type="GO" id="GO:0016787">
    <property type="term" value="F:hydrolase activity"/>
    <property type="evidence" value="ECO:0007669"/>
    <property type="project" value="UniProtKB-UniRule"/>
</dbReference>
<dbReference type="STRING" id="378806.STAUR_1698"/>
<proteinExistence type="predicted"/>
<dbReference type="GO" id="GO:0003677">
    <property type="term" value="F:DNA binding"/>
    <property type="evidence" value="ECO:0007669"/>
    <property type="project" value="InterPro"/>
</dbReference>
<evidence type="ECO:0000256" key="8">
    <source>
        <dbReference type="ARBA" id="ARBA00048988"/>
    </source>
</evidence>
<evidence type="ECO:0000256" key="7">
    <source>
        <dbReference type="ARBA" id="ARBA00034808"/>
    </source>
</evidence>
<dbReference type="GO" id="GO:0005829">
    <property type="term" value="C:cytosol"/>
    <property type="evidence" value="ECO:0007669"/>
    <property type="project" value="TreeGrafter"/>
</dbReference>
<keyword evidence="2 9" id="KW-0378">Hydrolase</keyword>
<keyword evidence="5" id="KW-0413">Isomerase</keyword>
<dbReference type="CDD" id="cd17932">
    <property type="entry name" value="DEXQc_UvrD"/>
    <property type="match status" value="1"/>
</dbReference>
<evidence type="ECO:0000313" key="14">
    <source>
        <dbReference type="Proteomes" id="UP000032702"/>
    </source>
</evidence>
<dbReference type="InterPro" id="IPR014016">
    <property type="entry name" value="UvrD-like_ATP-bd"/>
</dbReference>
<protein>
    <recommendedName>
        <fullName evidence="7">DNA 3'-5' helicase</fullName>
        <ecNumber evidence="7">5.6.2.4</ecNumber>
    </recommendedName>
</protein>
<dbReference type="HOGENOM" id="CLU_004585_6_3_7"/>
<evidence type="ECO:0000313" key="11">
    <source>
        <dbReference type="EMBL" id="ADO69502.1"/>
    </source>
</evidence>
<evidence type="ECO:0000256" key="4">
    <source>
        <dbReference type="ARBA" id="ARBA00022840"/>
    </source>
</evidence>
<dbReference type="InterPro" id="IPR027417">
    <property type="entry name" value="P-loop_NTPase"/>
</dbReference>
<dbReference type="OrthoDB" id="9810135at2"/>
<dbReference type="eggNOG" id="COG0210">
    <property type="taxonomic scope" value="Bacteria"/>
</dbReference>
<dbReference type="GO" id="GO:0000725">
    <property type="term" value="P:recombinational repair"/>
    <property type="evidence" value="ECO:0007669"/>
    <property type="project" value="TreeGrafter"/>
</dbReference>
<evidence type="ECO:0000256" key="5">
    <source>
        <dbReference type="ARBA" id="ARBA00023235"/>
    </source>
</evidence>
<dbReference type="Pfam" id="PF00580">
    <property type="entry name" value="UvrD-helicase"/>
    <property type="match status" value="1"/>
</dbReference>
<evidence type="ECO:0000256" key="1">
    <source>
        <dbReference type="ARBA" id="ARBA00022741"/>
    </source>
</evidence>
<evidence type="ECO:0000256" key="9">
    <source>
        <dbReference type="PROSITE-ProRule" id="PRU00560"/>
    </source>
</evidence>